<evidence type="ECO:0000313" key="1">
    <source>
        <dbReference type="EMBL" id="KAF5311930.1"/>
    </source>
</evidence>
<gene>
    <name evidence="1" type="ORF">D9619_003619</name>
</gene>
<proteinExistence type="predicted"/>
<dbReference type="AlphaFoldDB" id="A0A8H5AVP2"/>
<name>A0A8H5AVP2_9AGAR</name>
<evidence type="ECO:0000313" key="2">
    <source>
        <dbReference type="Proteomes" id="UP000567179"/>
    </source>
</evidence>
<protein>
    <recommendedName>
        <fullName evidence="3">F-box domain-containing protein</fullName>
    </recommendedName>
</protein>
<accession>A0A8H5AVP2</accession>
<organism evidence="1 2">
    <name type="scientific">Psilocybe cf. subviscida</name>
    <dbReference type="NCBI Taxonomy" id="2480587"/>
    <lineage>
        <taxon>Eukaryota</taxon>
        <taxon>Fungi</taxon>
        <taxon>Dikarya</taxon>
        <taxon>Basidiomycota</taxon>
        <taxon>Agaricomycotina</taxon>
        <taxon>Agaricomycetes</taxon>
        <taxon>Agaricomycetidae</taxon>
        <taxon>Agaricales</taxon>
        <taxon>Agaricineae</taxon>
        <taxon>Strophariaceae</taxon>
        <taxon>Psilocybe</taxon>
    </lineage>
</organism>
<reference evidence="1 2" key="1">
    <citation type="journal article" date="2020" name="ISME J.">
        <title>Uncovering the hidden diversity of litter-decomposition mechanisms in mushroom-forming fungi.</title>
        <authorList>
            <person name="Floudas D."/>
            <person name="Bentzer J."/>
            <person name="Ahren D."/>
            <person name="Johansson T."/>
            <person name="Persson P."/>
            <person name="Tunlid A."/>
        </authorList>
    </citation>
    <scope>NUCLEOTIDE SEQUENCE [LARGE SCALE GENOMIC DNA]</scope>
    <source>
        <strain evidence="1 2">CBS 101986</strain>
    </source>
</reference>
<comment type="caution">
    <text evidence="1">The sequence shown here is derived from an EMBL/GenBank/DDBJ whole genome shotgun (WGS) entry which is preliminary data.</text>
</comment>
<dbReference type="EMBL" id="JAACJJ010000056">
    <property type="protein sequence ID" value="KAF5311930.1"/>
    <property type="molecule type" value="Genomic_DNA"/>
</dbReference>
<keyword evidence="2" id="KW-1185">Reference proteome</keyword>
<dbReference type="Gene3D" id="1.20.1280.50">
    <property type="match status" value="1"/>
</dbReference>
<dbReference type="OrthoDB" id="3260657at2759"/>
<evidence type="ECO:0008006" key="3">
    <source>
        <dbReference type="Google" id="ProtNLM"/>
    </source>
</evidence>
<sequence length="536" mass="60406">MHDDDNSSKQTIAQLPTELMCRIFLFVRWAYETDSGLIPYSKACLQWIKACSHVSQHWRRIAVNYPMLWTNPPLHLPTLTGVMLQRSGTASLSFTLDLDYTLTSVIRTVTERGPWVRSLEIWCSRPRRFRTFVNALPANLTILEELFINHGRRPYPNSRSGFDDDGRKVHISDGQLFPLLALRKIILNHVNISWNSQIFGATVTTLSIVNVSRSAQFNVEEFRSMLGCMPNLTDLCISNACRLGETSMNGRRGVCLAKLNTIYVGSSPDEIGFVFNNIETSSTLASVILFFDNSDNVNPASIDLQLNRPLATLSHPCWTRGIGQGTGVVSFSQGAINDGDYDFAMSLSSQPAPFSFAVSIKPGLHDHEQVLAKNRYIMEVLFGQLHCSNLYAMSLNANLDIPSDTLATTLGTLQHLTVVYVCGPCAHSLLEALHWGYNGTNIFSTSDYVPFPALQYLRLTNHTFDDWLDRSPMSLEELRMCLGRRRAWDVAINTLHLENCYHKVPGELFERRELLPEEVTSLGDLVDNIDWDYEDI</sequence>
<dbReference type="Proteomes" id="UP000567179">
    <property type="component" value="Unassembled WGS sequence"/>
</dbReference>